<dbReference type="Pfam" id="PF12833">
    <property type="entry name" value="HTH_18"/>
    <property type="match status" value="1"/>
</dbReference>
<dbReference type="Pfam" id="PF01965">
    <property type="entry name" value="DJ-1_PfpI"/>
    <property type="match status" value="1"/>
</dbReference>
<dbReference type="PANTHER" id="PTHR43130">
    <property type="entry name" value="ARAC-FAMILY TRANSCRIPTIONAL REGULATOR"/>
    <property type="match status" value="1"/>
</dbReference>
<keyword evidence="1" id="KW-0805">Transcription regulation</keyword>
<protein>
    <submittedName>
        <fullName evidence="5">DJ-1/PfpI family protein</fullName>
    </submittedName>
</protein>
<accession>A0ABR9SIZ5</accession>
<keyword evidence="2" id="KW-0804">Transcription</keyword>
<dbReference type="Gene3D" id="3.40.50.880">
    <property type="match status" value="1"/>
</dbReference>
<reference evidence="5 6" key="1">
    <citation type="submission" date="2020-10" db="EMBL/GenBank/DDBJ databases">
        <title>Draft genome of Ramlibacter aquaticus LMG 30558.</title>
        <authorList>
            <person name="Props R."/>
        </authorList>
    </citation>
    <scope>NUCLEOTIDE SEQUENCE [LARGE SCALE GENOMIC DNA]</scope>
    <source>
        <strain evidence="5 6">LMG 30558</strain>
    </source>
</reference>
<evidence type="ECO:0000256" key="1">
    <source>
        <dbReference type="ARBA" id="ARBA00023015"/>
    </source>
</evidence>
<dbReference type="Proteomes" id="UP000715965">
    <property type="component" value="Unassembled WGS sequence"/>
</dbReference>
<dbReference type="InterPro" id="IPR002818">
    <property type="entry name" value="DJ-1/PfpI"/>
</dbReference>
<dbReference type="SUPFAM" id="SSF46689">
    <property type="entry name" value="Homeodomain-like"/>
    <property type="match status" value="2"/>
</dbReference>
<dbReference type="InterPro" id="IPR029062">
    <property type="entry name" value="Class_I_gatase-like"/>
</dbReference>
<evidence type="ECO:0000256" key="3">
    <source>
        <dbReference type="SAM" id="MobiDB-lite"/>
    </source>
</evidence>
<dbReference type="InterPro" id="IPR018060">
    <property type="entry name" value="HTH_AraC"/>
</dbReference>
<gene>
    <name evidence="5" type="ORF">IM725_17345</name>
</gene>
<keyword evidence="6" id="KW-1185">Reference proteome</keyword>
<name>A0ABR9SIZ5_9BURK</name>
<evidence type="ECO:0000313" key="5">
    <source>
        <dbReference type="EMBL" id="MBE7942338.1"/>
    </source>
</evidence>
<dbReference type="Gene3D" id="1.10.10.60">
    <property type="entry name" value="Homeodomain-like"/>
    <property type="match status" value="1"/>
</dbReference>
<organism evidence="5 6">
    <name type="scientific">Ramlibacter aquaticus</name>
    <dbReference type="NCBI Taxonomy" id="2780094"/>
    <lineage>
        <taxon>Bacteria</taxon>
        <taxon>Pseudomonadati</taxon>
        <taxon>Pseudomonadota</taxon>
        <taxon>Betaproteobacteria</taxon>
        <taxon>Burkholderiales</taxon>
        <taxon>Comamonadaceae</taxon>
        <taxon>Ramlibacter</taxon>
    </lineage>
</organism>
<comment type="caution">
    <text evidence="5">The sequence shown here is derived from an EMBL/GenBank/DDBJ whole genome shotgun (WGS) entry which is preliminary data.</text>
</comment>
<dbReference type="InterPro" id="IPR052158">
    <property type="entry name" value="INH-QAR"/>
</dbReference>
<sequence>MPHPIAVLVFPGFQLLDAAGPMAAFEAAGLYRVRVVARDAGVVCSSAGVGWVAAPLPRVSELGTLLVAGGTGVDSAMEDAVLLRFVRRAVAAGVRVASVCSGSLLLAAAGVLDGRTATTHWARTSQFQKQFPRVRLDADRIYVRQGAIWTSAGVSAGIDLAVAMIADDHGQDTARAVARELVVYYRRPGAQSQMSAPLDLQVGQDRIDRVIDHIRRHLGHRLDVEELAAKACLSPRHFAREFRAKTGVTPAKAVESLRVEAARAALQESRSSMPKVAADCGFGTIERMRRSFVRLLGVLPSSVAPTPGLANVRSPAARRRQVKSAAATPEPAGRVQHTGVDSRAAVRRMS</sequence>
<dbReference type="InterPro" id="IPR009057">
    <property type="entry name" value="Homeodomain-like_sf"/>
</dbReference>
<feature type="domain" description="HTH araC/xylS-type" evidence="4">
    <location>
        <begin position="208"/>
        <end position="306"/>
    </location>
</feature>
<dbReference type="SMART" id="SM00342">
    <property type="entry name" value="HTH_ARAC"/>
    <property type="match status" value="1"/>
</dbReference>
<dbReference type="PROSITE" id="PS01124">
    <property type="entry name" value="HTH_ARAC_FAMILY_2"/>
    <property type="match status" value="1"/>
</dbReference>
<dbReference type="PANTHER" id="PTHR43130:SF3">
    <property type="entry name" value="HTH-TYPE TRANSCRIPTIONAL REGULATOR RV1931C"/>
    <property type="match status" value="1"/>
</dbReference>
<proteinExistence type="predicted"/>
<evidence type="ECO:0000256" key="2">
    <source>
        <dbReference type="ARBA" id="ARBA00023163"/>
    </source>
</evidence>
<evidence type="ECO:0000313" key="6">
    <source>
        <dbReference type="Proteomes" id="UP000715965"/>
    </source>
</evidence>
<feature type="region of interest" description="Disordered" evidence="3">
    <location>
        <begin position="307"/>
        <end position="350"/>
    </location>
</feature>
<dbReference type="RefSeq" id="WP_193781893.1">
    <property type="nucleotide sequence ID" value="NZ_JADDOJ010000093.1"/>
</dbReference>
<dbReference type="EMBL" id="JADDOJ010000093">
    <property type="protein sequence ID" value="MBE7942338.1"/>
    <property type="molecule type" value="Genomic_DNA"/>
</dbReference>
<dbReference type="CDD" id="cd03137">
    <property type="entry name" value="GATase1_AraC_1"/>
    <property type="match status" value="1"/>
</dbReference>
<evidence type="ECO:0000259" key="4">
    <source>
        <dbReference type="PROSITE" id="PS01124"/>
    </source>
</evidence>
<dbReference type="SUPFAM" id="SSF52317">
    <property type="entry name" value="Class I glutamine amidotransferase-like"/>
    <property type="match status" value="1"/>
</dbReference>